<dbReference type="OrthoDB" id="5241788at2"/>
<name>A0A1V2IL74_9ACTN</name>
<accession>A0A1V2IL74</accession>
<dbReference type="Proteomes" id="UP000188929">
    <property type="component" value="Unassembled WGS sequence"/>
</dbReference>
<evidence type="ECO:0000259" key="1">
    <source>
        <dbReference type="PROSITE" id="PS51704"/>
    </source>
</evidence>
<dbReference type="PANTHER" id="PTHR46211">
    <property type="entry name" value="GLYCEROPHOSPHORYL DIESTER PHOSPHODIESTERASE"/>
    <property type="match status" value="1"/>
</dbReference>
<dbReference type="EMBL" id="MOMC01000002">
    <property type="protein sequence ID" value="ONH33857.1"/>
    <property type="molecule type" value="Genomic_DNA"/>
</dbReference>
<dbReference type="STRING" id="1834516.BL253_00295"/>
<dbReference type="GO" id="GO:0006629">
    <property type="term" value="P:lipid metabolic process"/>
    <property type="evidence" value="ECO:0007669"/>
    <property type="project" value="InterPro"/>
</dbReference>
<dbReference type="CDD" id="cd08556">
    <property type="entry name" value="GDPD"/>
    <property type="match status" value="1"/>
</dbReference>
<feature type="domain" description="GP-PDE" evidence="1">
    <location>
        <begin position="16"/>
        <end position="249"/>
    </location>
</feature>
<dbReference type="PROSITE" id="PS50007">
    <property type="entry name" value="PIPLC_X_DOMAIN"/>
    <property type="match status" value="1"/>
</dbReference>
<dbReference type="PANTHER" id="PTHR46211:SF14">
    <property type="entry name" value="GLYCEROPHOSPHODIESTER PHOSPHODIESTERASE"/>
    <property type="match status" value="1"/>
</dbReference>
<gene>
    <name evidence="2" type="ORF">BL253_00295</name>
</gene>
<dbReference type="SUPFAM" id="SSF51695">
    <property type="entry name" value="PLC-like phosphodiesterases"/>
    <property type="match status" value="1"/>
</dbReference>
<reference evidence="3" key="1">
    <citation type="submission" date="2016-10" db="EMBL/GenBank/DDBJ databases">
        <title>Frankia sp. NRRL B-16386 Genome sequencing.</title>
        <authorList>
            <person name="Ghodhbane-Gtari F."/>
            <person name="Swanson E."/>
            <person name="Gueddou A."/>
            <person name="Hezbri K."/>
            <person name="Ktari K."/>
            <person name="Nouioui I."/>
            <person name="Morris K."/>
            <person name="Simpson S."/>
            <person name="Abebe-Akele F."/>
            <person name="Thomas K."/>
            <person name="Gtari M."/>
            <person name="Tisa L.S."/>
        </authorList>
    </citation>
    <scope>NUCLEOTIDE SEQUENCE [LARGE SCALE GENOMIC DNA]</scope>
    <source>
        <strain evidence="3">NRRL B-16386</strain>
    </source>
</reference>
<protein>
    <submittedName>
        <fullName evidence="2">Glycerophosphodiester phosphodiesterase</fullName>
    </submittedName>
</protein>
<evidence type="ECO:0000313" key="2">
    <source>
        <dbReference type="EMBL" id="ONH33857.1"/>
    </source>
</evidence>
<proteinExistence type="predicted"/>
<dbReference type="Pfam" id="PF03009">
    <property type="entry name" value="GDPD"/>
    <property type="match status" value="1"/>
</dbReference>
<dbReference type="Gene3D" id="3.20.20.190">
    <property type="entry name" value="Phosphatidylinositol (PI) phosphodiesterase"/>
    <property type="match status" value="1"/>
</dbReference>
<dbReference type="GO" id="GO:0008081">
    <property type="term" value="F:phosphoric diester hydrolase activity"/>
    <property type="evidence" value="ECO:0007669"/>
    <property type="project" value="InterPro"/>
</dbReference>
<dbReference type="InterPro" id="IPR030395">
    <property type="entry name" value="GP_PDE_dom"/>
</dbReference>
<evidence type="ECO:0000313" key="3">
    <source>
        <dbReference type="Proteomes" id="UP000188929"/>
    </source>
</evidence>
<sequence>MDGPDAGPELAARRGPIGFAHRGAPAWYQRENTLPAFARALASGATGLESDAWLAADGVPVLLHDRAYGPPRLRRDVTALPADALPGWLPTLSAFYQALGTDFEFSLDVKTPAGRAADAAVAAVLAVARAAGADAPRRLWLCGPLGSLRVWRELDPDVRLVNSTSMREVRAAGGIGRYAHELRAAGVAALNLRSREWVAPTAPIAQVLHDHGLLAFGWDAQRPTTLARLLGYGLDAVYSDHVDHLVTATAKHTVGR</sequence>
<dbReference type="InterPro" id="IPR017946">
    <property type="entry name" value="PLC-like_Pdiesterase_TIM-brl"/>
</dbReference>
<dbReference type="PROSITE" id="PS51704">
    <property type="entry name" value="GP_PDE"/>
    <property type="match status" value="1"/>
</dbReference>
<comment type="caution">
    <text evidence="2">The sequence shown here is derived from an EMBL/GenBank/DDBJ whole genome shotgun (WGS) entry which is preliminary data.</text>
</comment>
<organism evidence="2 3">
    <name type="scientific">Pseudofrankia asymbiotica</name>
    <dbReference type="NCBI Taxonomy" id="1834516"/>
    <lineage>
        <taxon>Bacteria</taxon>
        <taxon>Bacillati</taxon>
        <taxon>Actinomycetota</taxon>
        <taxon>Actinomycetes</taxon>
        <taxon>Frankiales</taxon>
        <taxon>Frankiaceae</taxon>
        <taxon>Pseudofrankia</taxon>
    </lineage>
</organism>
<dbReference type="AlphaFoldDB" id="A0A1V2IL74"/>
<dbReference type="RefSeq" id="WP_076812352.1">
    <property type="nucleotide sequence ID" value="NZ_MOMC01000002.1"/>
</dbReference>
<keyword evidence="3" id="KW-1185">Reference proteome</keyword>